<dbReference type="SUPFAM" id="SSF102712">
    <property type="entry name" value="JAB1/MPN domain"/>
    <property type="match status" value="1"/>
</dbReference>
<name>A0AAU9KRG4_9CILI</name>
<accession>A0AAU9KRG4</accession>
<dbReference type="EMBL" id="CAJZBQ010000063">
    <property type="protein sequence ID" value="CAG9335879.1"/>
    <property type="molecule type" value="Genomic_DNA"/>
</dbReference>
<feature type="domain" description="MPN" evidence="2">
    <location>
        <begin position="62"/>
        <end position="196"/>
    </location>
</feature>
<gene>
    <name evidence="3" type="ORF">BSTOLATCC_MIC65199</name>
</gene>
<comment type="caution">
    <text evidence="3">The sequence shown here is derived from an EMBL/GenBank/DDBJ whole genome shotgun (WGS) entry which is preliminary data.</text>
</comment>
<protein>
    <recommendedName>
        <fullName evidence="2">MPN domain-containing protein</fullName>
    </recommendedName>
</protein>
<dbReference type="Pfam" id="PF01398">
    <property type="entry name" value="JAB"/>
    <property type="match status" value="1"/>
</dbReference>
<evidence type="ECO:0000256" key="1">
    <source>
        <dbReference type="SAM" id="MobiDB-lite"/>
    </source>
</evidence>
<feature type="region of interest" description="Disordered" evidence="1">
    <location>
        <begin position="1"/>
        <end position="30"/>
    </location>
</feature>
<evidence type="ECO:0000259" key="2">
    <source>
        <dbReference type="PROSITE" id="PS50249"/>
    </source>
</evidence>
<dbReference type="GO" id="GO:0008237">
    <property type="term" value="F:metallopeptidase activity"/>
    <property type="evidence" value="ECO:0007669"/>
    <property type="project" value="InterPro"/>
</dbReference>
<sequence>MQDFPSEKHQSENLTDTKAPTSQTEILPAKRVRKPRFPKLTRTQSLHELVPLIAASSSMISVTIHKEAYFMMSLHAHLYHHEIIGWMAGKLTDGSLEIESAYPVKEIDHENGRINVEMDIDSAVNVRSEIEERGLNIVGWYHSHPTFDPDPSRLDIDNQLSYQKASESMFIGCIITPYLSTSKIEGILSLFNVQVNNEQLKRVGHHPAFSIRYSYLQTPLSQDAIKRALKLIQTYKHLNKSINPSRVWKRGITYGQKLRLLLEKFELSPEQINDIYKAFID</sequence>
<dbReference type="AlphaFoldDB" id="A0AAU9KRG4"/>
<proteinExistence type="predicted"/>
<reference evidence="3" key="1">
    <citation type="submission" date="2021-09" db="EMBL/GenBank/DDBJ databases">
        <authorList>
            <consortium name="AG Swart"/>
            <person name="Singh M."/>
            <person name="Singh A."/>
            <person name="Seah K."/>
            <person name="Emmerich C."/>
        </authorList>
    </citation>
    <scope>NUCLEOTIDE SEQUENCE</scope>
    <source>
        <strain evidence="3">ATCC30299</strain>
    </source>
</reference>
<dbReference type="InterPro" id="IPR050242">
    <property type="entry name" value="JAMM_MPN+_peptidase_M67A"/>
</dbReference>
<evidence type="ECO:0000313" key="3">
    <source>
        <dbReference type="EMBL" id="CAG9335879.1"/>
    </source>
</evidence>
<dbReference type="SMART" id="SM00232">
    <property type="entry name" value="JAB_MPN"/>
    <property type="match status" value="1"/>
</dbReference>
<dbReference type="Proteomes" id="UP001162131">
    <property type="component" value="Unassembled WGS sequence"/>
</dbReference>
<feature type="compositionally biased region" description="Polar residues" evidence="1">
    <location>
        <begin position="12"/>
        <end position="25"/>
    </location>
</feature>
<dbReference type="InterPro" id="IPR000555">
    <property type="entry name" value="JAMM/MPN+_dom"/>
</dbReference>
<dbReference type="InterPro" id="IPR037518">
    <property type="entry name" value="MPN"/>
</dbReference>
<dbReference type="PROSITE" id="PS50249">
    <property type="entry name" value="MPN"/>
    <property type="match status" value="1"/>
</dbReference>
<evidence type="ECO:0000313" key="4">
    <source>
        <dbReference type="Proteomes" id="UP001162131"/>
    </source>
</evidence>
<dbReference type="Gene3D" id="3.40.140.10">
    <property type="entry name" value="Cytidine Deaminase, domain 2"/>
    <property type="match status" value="1"/>
</dbReference>
<dbReference type="PANTHER" id="PTHR10410">
    <property type="entry name" value="EUKARYOTIC TRANSLATION INITIATION FACTOR 3 -RELATED"/>
    <property type="match status" value="1"/>
</dbReference>
<organism evidence="3 4">
    <name type="scientific">Blepharisma stoltei</name>
    <dbReference type="NCBI Taxonomy" id="1481888"/>
    <lineage>
        <taxon>Eukaryota</taxon>
        <taxon>Sar</taxon>
        <taxon>Alveolata</taxon>
        <taxon>Ciliophora</taxon>
        <taxon>Postciliodesmatophora</taxon>
        <taxon>Heterotrichea</taxon>
        <taxon>Heterotrichida</taxon>
        <taxon>Blepharismidae</taxon>
        <taxon>Blepharisma</taxon>
    </lineage>
</organism>
<keyword evidence="4" id="KW-1185">Reference proteome</keyword>
<feature type="compositionally biased region" description="Basic and acidic residues" evidence="1">
    <location>
        <begin position="1"/>
        <end position="11"/>
    </location>
</feature>